<accession>A0ABM7ZFR1</accession>
<dbReference type="Pfam" id="PF01430">
    <property type="entry name" value="HSP33"/>
    <property type="match status" value="1"/>
</dbReference>
<evidence type="ECO:0000256" key="2">
    <source>
        <dbReference type="ARBA" id="ARBA00022833"/>
    </source>
</evidence>
<dbReference type="InterPro" id="IPR016153">
    <property type="entry name" value="Heat_shock_Hsp33_N"/>
</dbReference>
<dbReference type="InterPro" id="IPR016154">
    <property type="entry name" value="Heat_shock_Hsp33_C"/>
</dbReference>
<evidence type="ECO:0000256" key="5">
    <source>
        <dbReference type="ARBA" id="ARBA00023284"/>
    </source>
</evidence>
<dbReference type="InterPro" id="IPR000397">
    <property type="entry name" value="Heat_shock_Hsp33"/>
</dbReference>
<dbReference type="RefSeq" id="WP_251828201.1">
    <property type="nucleotide sequence ID" value="NZ_AP025943.1"/>
</dbReference>
<evidence type="ECO:0008006" key="8">
    <source>
        <dbReference type="Google" id="ProtNLM"/>
    </source>
</evidence>
<proteinExistence type="predicted"/>
<reference evidence="6" key="1">
    <citation type="submission" date="2022-06" db="EMBL/GenBank/DDBJ databases">
        <title>Akkermansia biwalacus sp. nov., an anaerobic mucin-degrading bacterium isolated from human intestine.</title>
        <authorList>
            <person name="Kobayashi Y."/>
            <person name="Inoue S."/>
            <person name="Kawahara T."/>
            <person name="Kohda N."/>
        </authorList>
    </citation>
    <scope>NUCLEOTIDE SEQUENCE</scope>
    <source>
        <strain evidence="6">WON2089</strain>
    </source>
</reference>
<protein>
    <recommendedName>
        <fullName evidence="8">Disulfide bond chaperone</fullName>
    </recommendedName>
</protein>
<sequence length="262" mass="30611">MNLHYMSEEMVEEFVTVESIFVRGRNCLALRAKFSPLFTDYYLHLMQYGLRNEEIYDSLLKELMAYFTLYMVARPWAEQHAWTVNLNTPVVANLFVSGSSLTESVVGRVFTQDVKEPEENTLYSTMLCKGQEPRYSVVPIPGASPAQWVEEFYKQSEQRTARCIELPDECYTMVTAQPDADEEWLNSLNQEKMAHLEENENTRVLETRRFRFYCGCTLDRILPTLKALQEKEKDLFQGENELEITCPRCAAIYRVTRENLED</sequence>
<evidence type="ECO:0000256" key="4">
    <source>
        <dbReference type="ARBA" id="ARBA00023186"/>
    </source>
</evidence>
<dbReference type="Gene3D" id="3.90.1280.10">
    <property type="entry name" value="HSP33 redox switch-like"/>
    <property type="match status" value="1"/>
</dbReference>
<evidence type="ECO:0000313" key="6">
    <source>
        <dbReference type="EMBL" id="BDL43602.1"/>
    </source>
</evidence>
<evidence type="ECO:0000256" key="1">
    <source>
        <dbReference type="ARBA" id="ARBA00022490"/>
    </source>
</evidence>
<keyword evidence="1" id="KW-0963">Cytoplasm</keyword>
<evidence type="ECO:0000256" key="3">
    <source>
        <dbReference type="ARBA" id="ARBA00023157"/>
    </source>
</evidence>
<keyword evidence="3" id="KW-1015">Disulfide bond</keyword>
<organism evidence="6 7">
    <name type="scientific">Akkermansia biwaensis</name>
    <dbReference type="NCBI Taxonomy" id="2946555"/>
    <lineage>
        <taxon>Bacteria</taxon>
        <taxon>Pseudomonadati</taxon>
        <taxon>Verrucomicrobiota</taxon>
        <taxon>Verrucomicrobiia</taxon>
        <taxon>Verrucomicrobiales</taxon>
        <taxon>Akkermansiaceae</taxon>
        <taxon>Akkermansia</taxon>
    </lineage>
</organism>
<keyword evidence="7" id="KW-1185">Reference proteome</keyword>
<dbReference type="SUPFAM" id="SSF118352">
    <property type="entry name" value="HSP33 redox switch-like"/>
    <property type="match status" value="1"/>
</dbReference>
<gene>
    <name evidence="6" type="ORF">Abiwalacus_11760</name>
</gene>
<name>A0ABM7ZFR1_9BACT</name>
<dbReference type="EMBL" id="AP025943">
    <property type="protein sequence ID" value="BDL43602.1"/>
    <property type="molecule type" value="Genomic_DNA"/>
</dbReference>
<keyword evidence="2" id="KW-0862">Zinc</keyword>
<keyword evidence="5" id="KW-0676">Redox-active center</keyword>
<keyword evidence="4" id="KW-0143">Chaperone</keyword>
<dbReference type="SUPFAM" id="SSF64397">
    <property type="entry name" value="Hsp33 domain"/>
    <property type="match status" value="1"/>
</dbReference>
<dbReference type="Proteomes" id="UP001062263">
    <property type="component" value="Chromosome"/>
</dbReference>
<evidence type="ECO:0000313" key="7">
    <source>
        <dbReference type="Proteomes" id="UP001062263"/>
    </source>
</evidence>